<protein>
    <submittedName>
        <fullName evidence="2">Uncharacterized protein</fullName>
    </submittedName>
</protein>
<proteinExistence type="predicted"/>
<name>A0ABD6EXS1_9BILA</name>
<evidence type="ECO:0000313" key="2">
    <source>
        <dbReference type="EMBL" id="MFH4983892.1"/>
    </source>
</evidence>
<reference evidence="2 3" key="1">
    <citation type="submission" date="2024-08" db="EMBL/GenBank/DDBJ databases">
        <title>Gnathostoma spinigerum genome.</title>
        <authorList>
            <person name="Gonzalez-Bertolin B."/>
            <person name="Monzon S."/>
            <person name="Zaballos A."/>
            <person name="Jimenez P."/>
            <person name="Dekumyoy P."/>
            <person name="Varona S."/>
            <person name="Cuesta I."/>
            <person name="Sumanam S."/>
            <person name="Adisakwattana P."/>
            <person name="Gasser R.B."/>
            <person name="Hernandez-Gonzalez A."/>
            <person name="Young N.D."/>
            <person name="Perteguer M.J."/>
        </authorList>
    </citation>
    <scope>NUCLEOTIDE SEQUENCE [LARGE SCALE GENOMIC DNA]</scope>
    <source>
        <strain evidence="2">AL3</strain>
        <tissue evidence="2">Liver</tissue>
    </source>
</reference>
<dbReference type="AlphaFoldDB" id="A0ABD6EXS1"/>
<evidence type="ECO:0000256" key="1">
    <source>
        <dbReference type="SAM" id="MobiDB-lite"/>
    </source>
</evidence>
<keyword evidence="3" id="KW-1185">Reference proteome</keyword>
<dbReference type="Proteomes" id="UP001608902">
    <property type="component" value="Unassembled WGS sequence"/>
</dbReference>
<sequence length="98" mass="11456">MNLGEFDDKYYLKATKRNAGSVRLIRDEEQEDKLLPDVYFKETLSEPPKGENDKENGRPLTATEKRARFQRVRLDSHHKPRFEPVLEPVMEILVEANA</sequence>
<organism evidence="2 3">
    <name type="scientific">Gnathostoma spinigerum</name>
    <dbReference type="NCBI Taxonomy" id="75299"/>
    <lineage>
        <taxon>Eukaryota</taxon>
        <taxon>Metazoa</taxon>
        <taxon>Ecdysozoa</taxon>
        <taxon>Nematoda</taxon>
        <taxon>Chromadorea</taxon>
        <taxon>Rhabditida</taxon>
        <taxon>Spirurina</taxon>
        <taxon>Gnathostomatomorpha</taxon>
        <taxon>Gnathostomatoidea</taxon>
        <taxon>Gnathostomatidae</taxon>
        <taxon>Gnathostoma</taxon>
    </lineage>
</organism>
<feature type="region of interest" description="Disordered" evidence="1">
    <location>
        <begin position="42"/>
        <end position="64"/>
    </location>
</feature>
<dbReference type="EMBL" id="JBGFUD010014293">
    <property type="protein sequence ID" value="MFH4983892.1"/>
    <property type="molecule type" value="Genomic_DNA"/>
</dbReference>
<comment type="caution">
    <text evidence="2">The sequence shown here is derived from an EMBL/GenBank/DDBJ whole genome shotgun (WGS) entry which is preliminary data.</text>
</comment>
<evidence type="ECO:0000313" key="3">
    <source>
        <dbReference type="Proteomes" id="UP001608902"/>
    </source>
</evidence>
<accession>A0ABD6EXS1</accession>
<gene>
    <name evidence="2" type="ORF">AB6A40_010601</name>
</gene>